<dbReference type="GO" id="GO:0005886">
    <property type="term" value="C:plasma membrane"/>
    <property type="evidence" value="ECO:0007669"/>
    <property type="project" value="TreeGrafter"/>
</dbReference>
<evidence type="ECO:0000313" key="3">
    <source>
        <dbReference type="Proteomes" id="UP000199564"/>
    </source>
</evidence>
<dbReference type="InterPro" id="IPR006160">
    <property type="entry name" value="SCFA_transpt_AtoE"/>
</dbReference>
<reference evidence="3" key="1">
    <citation type="submission" date="2016-10" db="EMBL/GenBank/DDBJ databases">
        <authorList>
            <person name="Varghese N."/>
            <person name="Submissions S."/>
        </authorList>
    </citation>
    <scope>NUCLEOTIDE SEQUENCE [LARGE SCALE GENOMIC DNA]</scope>
    <source>
        <strain evidence="3">DSM 15282</strain>
    </source>
</reference>
<evidence type="ECO:0000256" key="1">
    <source>
        <dbReference type="SAM" id="Phobius"/>
    </source>
</evidence>
<keyword evidence="1" id="KW-1133">Transmembrane helix</keyword>
<keyword evidence="1" id="KW-0472">Membrane</keyword>
<dbReference type="EMBL" id="FOVW01000002">
    <property type="protein sequence ID" value="SFN77674.1"/>
    <property type="molecule type" value="Genomic_DNA"/>
</dbReference>
<dbReference type="PANTHER" id="PTHR41983">
    <property type="entry name" value="SHORT-CHAIN FATTY ACID TRANSPORTER-RELATED"/>
    <property type="match status" value="1"/>
</dbReference>
<feature type="transmembrane region" description="Helical" evidence="1">
    <location>
        <begin position="53"/>
        <end position="77"/>
    </location>
</feature>
<feature type="transmembrane region" description="Helical" evidence="1">
    <location>
        <begin position="98"/>
        <end position="124"/>
    </location>
</feature>
<dbReference type="PANTHER" id="PTHR41983:SF2">
    <property type="entry name" value="SHORT-CHAIN FATTY ACID TRANSPORTER-RELATED"/>
    <property type="match status" value="1"/>
</dbReference>
<feature type="transmembrane region" description="Helical" evidence="1">
    <location>
        <begin position="190"/>
        <end position="209"/>
    </location>
</feature>
<gene>
    <name evidence="2" type="ORF">SAMN04488519_10222</name>
</gene>
<name>A0A1I5BSC1_9BACT</name>
<keyword evidence="3" id="KW-1185">Reference proteome</keyword>
<dbReference type="Proteomes" id="UP000199564">
    <property type="component" value="Unassembled WGS sequence"/>
</dbReference>
<sequence>MKSEKNQASIISPFSIVLALSLFCFLMAVFNLIGEGQSAGDSILQSLNFWKDGFFSLLDFTMQMMMILVFGYAIAIFKPIHAYLRKISKIPSSALSAILFTGSITMVAGLLNWGFGLIIGALLARFVYLAMVEKGVKINPALLGASGYLGMAVWHGGLSASAPLKVAEEGHFLASQIGTVSVSETLFTSFNMAMTGGLILVFLVTLIFLSRKDYPYLKPTYSHPLRPIPQGEIGNLARWTGLVILLVFGLQFLKLDALGLGFLNLNLVNFLLFGITLFLYKNLKSFTEATTEGIKSSVDIFIQFPFYAGILGLVTYSGLLESVSLFFLETTSQAFFPVLTLFSAAIVNLLVPSGGGQWAVQGPVIMEVGKSLGLDSGKLIMVFSYGDQISNLLQPFWALPLLAITGLNARDLLKYTSWLFLMGTLFLAFSVYIFF</sequence>
<dbReference type="AlphaFoldDB" id="A0A1I5BSC1"/>
<keyword evidence="1" id="KW-0812">Transmembrane</keyword>
<feature type="transmembrane region" description="Helical" evidence="1">
    <location>
        <begin position="301"/>
        <end position="328"/>
    </location>
</feature>
<feature type="transmembrane region" description="Helical" evidence="1">
    <location>
        <begin position="236"/>
        <end position="253"/>
    </location>
</feature>
<proteinExistence type="predicted"/>
<feature type="transmembrane region" description="Helical" evidence="1">
    <location>
        <begin position="259"/>
        <end position="280"/>
    </location>
</feature>
<feature type="transmembrane region" description="Helical" evidence="1">
    <location>
        <begin position="12"/>
        <end position="33"/>
    </location>
</feature>
<dbReference type="RefSeq" id="WP_091649780.1">
    <property type="nucleotide sequence ID" value="NZ_FOVW01000002.1"/>
</dbReference>
<protein>
    <submittedName>
        <fullName evidence="2">Short-chain fatty acids transporter</fullName>
    </submittedName>
</protein>
<dbReference type="Pfam" id="PF02667">
    <property type="entry name" value="SCFA_trans"/>
    <property type="match status" value="2"/>
</dbReference>
<feature type="transmembrane region" description="Helical" evidence="1">
    <location>
        <begin position="415"/>
        <end position="434"/>
    </location>
</feature>
<feature type="transmembrane region" description="Helical" evidence="1">
    <location>
        <begin position="334"/>
        <end position="351"/>
    </location>
</feature>
<dbReference type="STRING" id="226506.SAMN04488519_10222"/>
<accession>A0A1I5BSC1</accession>
<evidence type="ECO:0000313" key="2">
    <source>
        <dbReference type="EMBL" id="SFN77674.1"/>
    </source>
</evidence>
<organism evidence="2 3">
    <name type="scientific">Algoriphagus ornithinivorans</name>
    <dbReference type="NCBI Taxonomy" id="226506"/>
    <lineage>
        <taxon>Bacteria</taxon>
        <taxon>Pseudomonadati</taxon>
        <taxon>Bacteroidota</taxon>
        <taxon>Cytophagia</taxon>
        <taxon>Cytophagales</taxon>
        <taxon>Cyclobacteriaceae</taxon>
        <taxon>Algoriphagus</taxon>
    </lineage>
</organism>